<dbReference type="Pfam" id="PF08323">
    <property type="entry name" value="Glyco_transf_5"/>
    <property type="match status" value="1"/>
</dbReference>
<feature type="domain" description="Starch synthase catalytic" evidence="9">
    <location>
        <begin position="3"/>
        <end position="239"/>
    </location>
</feature>
<dbReference type="InterPro" id="IPR013534">
    <property type="entry name" value="Starch_synth_cat_dom"/>
</dbReference>
<proteinExistence type="inferred from homology"/>
<dbReference type="PANTHER" id="PTHR45825">
    <property type="entry name" value="GRANULE-BOUND STARCH SYNTHASE 1, CHLOROPLASTIC/AMYLOPLASTIC"/>
    <property type="match status" value="1"/>
</dbReference>
<dbReference type="HAMAP" id="MF_00484">
    <property type="entry name" value="Glycogen_synth"/>
    <property type="match status" value="1"/>
</dbReference>
<dbReference type="AlphaFoldDB" id="A0A9D1THI2"/>
<evidence type="ECO:0000256" key="3">
    <source>
        <dbReference type="ARBA" id="ARBA00010281"/>
    </source>
</evidence>
<dbReference type="CDD" id="cd03791">
    <property type="entry name" value="GT5_Glycogen_synthase_DULL1-like"/>
    <property type="match status" value="1"/>
</dbReference>
<comment type="similarity">
    <text evidence="3 7">Belongs to the glycosyltransferase 1 family. Bacterial/plant glycogen synthase subfamily.</text>
</comment>
<organism evidence="10 11">
    <name type="scientific">Candidatus Butyricicoccus avistercoris</name>
    <dbReference type="NCBI Taxonomy" id="2838518"/>
    <lineage>
        <taxon>Bacteria</taxon>
        <taxon>Bacillati</taxon>
        <taxon>Bacillota</taxon>
        <taxon>Clostridia</taxon>
        <taxon>Eubacteriales</taxon>
        <taxon>Butyricicoccaceae</taxon>
        <taxon>Butyricicoccus</taxon>
    </lineage>
</organism>
<comment type="function">
    <text evidence="2 7">Synthesizes alpha-1,4-glucan chains using ADP-glucose.</text>
</comment>
<evidence type="ECO:0000256" key="1">
    <source>
        <dbReference type="ARBA" id="ARBA00001478"/>
    </source>
</evidence>
<evidence type="ECO:0000256" key="5">
    <source>
        <dbReference type="ARBA" id="ARBA00022679"/>
    </source>
</evidence>
<reference evidence="10" key="2">
    <citation type="submission" date="2021-04" db="EMBL/GenBank/DDBJ databases">
        <authorList>
            <person name="Gilroy R."/>
        </authorList>
    </citation>
    <scope>NUCLEOTIDE SEQUENCE</scope>
    <source>
        <strain evidence="10">CHK193-4272</strain>
    </source>
</reference>
<dbReference type="SUPFAM" id="SSF53756">
    <property type="entry name" value="UDP-Glycosyltransferase/glycogen phosphorylase"/>
    <property type="match status" value="1"/>
</dbReference>
<evidence type="ECO:0000256" key="4">
    <source>
        <dbReference type="ARBA" id="ARBA00022676"/>
    </source>
</evidence>
<keyword evidence="5 7" id="KW-0808">Transferase</keyword>
<dbReference type="Gene3D" id="3.40.50.2000">
    <property type="entry name" value="Glycogen Phosphorylase B"/>
    <property type="match status" value="2"/>
</dbReference>
<dbReference type="Pfam" id="PF00534">
    <property type="entry name" value="Glycos_transf_1"/>
    <property type="match status" value="1"/>
</dbReference>
<dbReference type="InterPro" id="IPR001296">
    <property type="entry name" value="Glyco_trans_1"/>
</dbReference>
<reference evidence="10" key="1">
    <citation type="journal article" date="2021" name="PeerJ">
        <title>Extensive microbial diversity within the chicken gut microbiome revealed by metagenomics and culture.</title>
        <authorList>
            <person name="Gilroy R."/>
            <person name="Ravi A."/>
            <person name="Getino M."/>
            <person name="Pursley I."/>
            <person name="Horton D.L."/>
            <person name="Alikhan N.F."/>
            <person name="Baker D."/>
            <person name="Gharbi K."/>
            <person name="Hall N."/>
            <person name="Watson M."/>
            <person name="Adriaenssens E.M."/>
            <person name="Foster-Nyarko E."/>
            <person name="Jarju S."/>
            <person name="Secka A."/>
            <person name="Antonio M."/>
            <person name="Oren A."/>
            <person name="Chaudhuri R.R."/>
            <person name="La Ragione R."/>
            <person name="Hildebrand F."/>
            <person name="Pallen M.J."/>
        </authorList>
    </citation>
    <scope>NUCLEOTIDE SEQUENCE</scope>
    <source>
        <strain evidence="10">CHK193-4272</strain>
    </source>
</reference>
<dbReference type="InterPro" id="IPR011835">
    <property type="entry name" value="GS/SS"/>
</dbReference>
<protein>
    <recommendedName>
        <fullName evidence="7">Glycogen synthase</fullName>
        <ecNumber evidence="7">2.4.1.21</ecNumber>
    </recommendedName>
    <alternativeName>
        <fullName evidence="7">Starch [bacterial glycogen] synthase</fullName>
    </alternativeName>
</protein>
<feature type="domain" description="Glycosyl transferase family 1" evidence="8">
    <location>
        <begin position="299"/>
        <end position="435"/>
    </location>
</feature>
<dbReference type="EMBL" id="DXIE01000005">
    <property type="protein sequence ID" value="HIV61351.1"/>
    <property type="molecule type" value="Genomic_DNA"/>
</dbReference>
<dbReference type="GO" id="GO:0004373">
    <property type="term" value="F:alpha-1,4-glucan glucosyltransferase (UDP-glucose donor) activity"/>
    <property type="evidence" value="ECO:0007669"/>
    <property type="project" value="InterPro"/>
</dbReference>
<evidence type="ECO:0000259" key="8">
    <source>
        <dbReference type="Pfam" id="PF00534"/>
    </source>
</evidence>
<keyword evidence="4 7" id="KW-0328">Glycosyltransferase</keyword>
<evidence type="ECO:0000259" key="9">
    <source>
        <dbReference type="Pfam" id="PF08323"/>
    </source>
</evidence>
<accession>A0A9D1THI2</accession>
<dbReference type="NCBIfam" id="TIGR02095">
    <property type="entry name" value="glgA"/>
    <property type="match status" value="1"/>
</dbReference>
<evidence type="ECO:0000313" key="11">
    <source>
        <dbReference type="Proteomes" id="UP000886808"/>
    </source>
</evidence>
<dbReference type="GO" id="GO:0009011">
    <property type="term" value="F:alpha-1,4-glucan glucosyltransferase (ADP-glucose donor) activity"/>
    <property type="evidence" value="ECO:0007669"/>
    <property type="project" value="UniProtKB-UniRule"/>
</dbReference>
<dbReference type="PANTHER" id="PTHR45825:SF11">
    <property type="entry name" value="ALPHA AMYLASE DOMAIN-CONTAINING PROTEIN"/>
    <property type="match status" value="1"/>
</dbReference>
<dbReference type="NCBIfam" id="NF001898">
    <property type="entry name" value="PRK00654.1-1"/>
    <property type="match status" value="1"/>
</dbReference>
<feature type="binding site" evidence="7">
    <location>
        <position position="16"/>
    </location>
    <ligand>
        <name>ADP-alpha-D-glucose</name>
        <dbReference type="ChEBI" id="CHEBI:57498"/>
    </ligand>
</feature>
<comment type="caution">
    <text evidence="10">The sequence shown here is derived from an EMBL/GenBank/DDBJ whole genome shotgun (WGS) entry which is preliminary data.</text>
</comment>
<comment type="pathway">
    <text evidence="7">Glycan biosynthesis; glycogen biosynthesis.</text>
</comment>
<dbReference type="GO" id="GO:0005978">
    <property type="term" value="P:glycogen biosynthetic process"/>
    <property type="evidence" value="ECO:0007669"/>
    <property type="project" value="UniProtKB-UniRule"/>
</dbReference>
<gene>
    <name evidence="7 10" type="primary">glgA</name>
    <name evidence="10" type="ORF">H9746_00640</name>
</gene>
<evidence type="ECO:0000313" key="10">
    <source>
        <dbReference type="EMBL" id="HIV61351.1"/>
    </source>
</evidence>
<sequence>MKNILFVASECVPFVKTGGLADVVGALPKSLDHKKYDVRVILPDYTCIPQEYRSQFKYVHHFYMDLGHLGNVYVGIMSYTMDGVTYYFIDNEHYFSGDKPYGDIHWDIERFCYFSKAALAILPVINFHPDVIHCHDWQTGVLPVFLHTLFKENSFFHGIRTIMTIHNLRFQGIWDIPTLKLYTGLPDYVFMPDRMEYKRDANMLKGGLVYADRITTVSGSYADEIKMPYYGEGLDGLLRAKSNTLSGIVNGIDYDIYNPQTDKHLYANYNTKNFLKGKAENKAKLQEELGLPVDPEVMMLAMITRLTDQKGFDLVDWVLNRMLDSRIQFVVIGTGEPRYENLLRHYEWSRKSQVSANIYFNEERAHRLYAAADAMLMPSMFEPCGLTQLISLRYGTVPIVRETGGLRDTVQPYNEYAGTGTGFSFANYNADEMLGTIFYAEQIFYDHRDAWNDMVKRGMNMDFSWNESAKKYEALYDSLCW</sequence>
<evidence type="ECO:0000256" key="6">
    <source>
        <dbReference type="ARBA" id="ARBA00023056"/>
    </source>
</evidence>
<dbReference type="Proteomes" id="UP000886808">
    <property type="component" value="Unassembled WGS sequence"/>
</dbReference>
<name>A0A9D1THI2_9FIRM</name>
<dbReference type="EC" id="2.4.1.21" evidence="7"/>
<keyword evidence="6 7" id="KW-0320">Glycogen biosynthesis</keyword>
<evidence type="ECO:0000256" key="7">
    <source>
        <dbReference type="HAMAP-Rule" id="MF_00484"/>
    </source>
</evidence>
<evidence type="ECO:0000256" key="2">
    <source>
        <dbReference type="ARBA" id="ARBA00002764"/>
    </source>
</evidence>
<comment type="catalytic activity">
    <reaction evidence="1 7">
        <text>[(1-&gt;4)-alpha-D-glucosyl](n) + ADP-alpha-D-glucose = [(1-&gt;4)-alpha-D-glucosyl](n+1) + ADP + H(+)</text>
        <dbReference type="Rhea" id="RHEA:18189"/>
        <dbReference type="Rhea" id="RHEA-COMP:9584"/>
        <dbReference type="Rhea" id="RHEA-COMP:9587"/>
        <dbReference type="ChEBI" id="CHEBI:15378"/>
        <dbReference type="ChEBI" id="CHEBI:15444"/>
        <dbReference type="ChEBI" id="CHEBI:57498"/>
        <dbReference type="ChEBI" id="CHEBI:456216"/>
        <dbReference type="EC" id="2.4.1.21"/>
    </reaction>
</comment>